<dbReference type="GO" id="GO:0042720">
    <property type="term" value="C:mitochondrial inner membrane peptidase complex"/>
    <property type="evidence" value="ECO:0007669"/>
    <property type="project" value="TreeGrafter"/>
</dbReference>
<dbReference type="VEuPathDB" id="TriTrypDB:LdCL_360007200"/>
<dbReference type="GO" id="GO:0006627">
    <property type="term" value="P:protein processing involved in protein targeting to mitochondrion"/>
    <property type="evidence" value="ECO:0007669"/>
    <property type="project" value="TreeGrafter"/>
</dbReference>
<evidence type="ECO:0000313" key="13">
    <source>
        <dbReference type="Proteomes" id="UP000318447"/>
    </source>
</evidence>
<reference evidence="11" key="3">
    <citation type="submission" date="2011-02" db="EMBL/GenBank/DDBJ databases">
        <title>Whole genome sequencing of Leishmania donovani clinical lines reveals dynamic variation related to drug resistance.</title>
        <authorList>
            <person name="Downing T."/>
            <person name="Imamura H."/>
            <person name="Sanders M."/>
            <person name="Decuypere S."/>
            <person name="Hertz-Fowler C."/>
            <person name="Clark T.G."/>
            <person name="Rijal S."/>
            <person name="Sundar S."/>
            <person name="Quail M.A."/>
            <person name="De Doncker S."/>
            <person name="Maes I."/>
            <person name="Vanaerschot M."/>
            <person name="Stark O."/>
            <person name="Schonian G."/>
            <person name="Dujardin J.C."/>
            <person name="Berriman M."/>
        </authorList>
    </citation>
    <scope>NUCLEOTIDE SEQUENCE [LARGE SCALE GENOMIC DNA]</scope>
    <source>
        <strain evidence="11">BPK282A1</strain>
    </source>
</reference>
<keyword evidence="5" id="KW-0496">Mitochondrion</keyword>
<dbReference type="EMBL" id="RHLC01000054">
    <property type="protein sequence ID" value="TPP48139.1"/>
    <property type="molecule type" value="Genomic_DNA"/>
</dbReference>
<evidence type="ECO:0000256" key="4">
    <source>
        <dbReference type="ARBA" id="ARBA00022801"/>
    </source>
</evidence>
<accession>A0A3Q8IK39</accession>
<protein>
    <submittedName>
        <fullName evidence="8">Mitochondrial inner membrane signal peptidase, putative</fullName>
    </submittedName>
    <submittedName>
        <fullName evidence="10">Peptidase S24-like family protein</fullName>
    </submittedName>
</protein>
<dbReference type="Proteomes" id="UP000274082">
    <property type="component" value="Chromosome 36"/>
</dbReference>
<dbReference type="PROSITE" id="PS00501">
    <property type="entry name" value="SPASE_I_1"/>
    <property type="match status" value="1"/>
</dbReference>
<reference evidence="13" key="6">
    <citation type="submission" date="2019-02" db="EMBL/GenBank/DDBJ databases">
        <title>FDA dAtabase for Regulatory Grade micrObial Sequences (FDA-ARGOS): Supporting development and validation of Infectious Disease Dx tests.</title>
        <authorList>
            <person name="Duncan R."/>
            <person name="Fisher C."/>
            <person name="Tallon L."/>
            <person name="Sadzewicz L."/>
            <person name="Sengamalay N."/>
            <person name="Ott S."/>
            <person name="Godinez A."/>
            <person name="Nagaraj S."/>
            <person name="Vavikolanu K."/>
            <person name="Nadendla S."/>
            <person name="Aluvathingal J."/>
            <person name="Sichtig H."/>
        </authorList>
    </citation>
    <scope>NUCLEOTIDE SEQUENCE [LARGE SCALE GENOMIC DNA]</scope>
    <source>
        <strain evidence="13">FDAARGOS_361</strain>
    </source>
</reference>
<name>A0A3Q8IK39_LEIDO</name>
<dbReference type="VEuPathDB" id="TriTrypDB:LdBPK_360220.1"/>
<evidence type="ECO:0000313" key="9">
    <source>
        <dbReference type="EMBL" id="CBZ38460.1"/>
    </source>
</evidence>
<gene>
    <name evidence="10" type="ORF">CGC21_12445</name>
    <name evidence="9" type="ORF">LDBPK_360220</name>
    <name evidence="8" type="ORF">LdCL_360007200</name>
</gene>
<dbReference type="RefSeq" id="XP_003865139.1">
    <property type="nucleotide sequence ID" value="XM_003865091.1"/>
</dbReference>
<dbReference type="OMA" id="CDVSCAV"/>
<evidence type="ECO:0000256" key="2">
    <source>
        <dbReference type="ARBA" id="ARBA00022670"/>
    </source>
</evidence>
<reference evidence="9" key="2">
    <citation type="submission" date="2011-01" db="EMBL/GenBank/DDBJ databases">
        <authorList>
            <person name="Zhao B.P."/>
            <person name="Ren Z.A."/>
            <person name="Li C.D."/>
        </authorList>
    </citation>
    <scope>NUCLEOTIDE SEQUENCE</scope>
    <source>
        <strain evidence="9">BPK282A1</strain>
    </source>
</reference>
<reference evidence="8 12" key="4">
    <citation type="journal article" date="2018" name="Sci. Rep.">
        <title>A complete Leishmania donovani reference genome identifies novel genetic variations associated with virulence.</title>
        <authorList>
            <person name="Lypaczewski P."/>
            <person name="Hoshizaki J."/>
            <person name="Zhang W.-W."/>
            <person name="McCall L.-I."/>
            <person name="Torcivia-Rodriguez J."/>
            <person name="Simonyan V."/>
            <person name="Kaur A."/>
            <person name="Dewar K."/>
            <person name="Matlashewski G."/>
        </authorList>
    </citation>
    <scope>NUCLEOTIDE SEQUENCE [LARGE SCALE GENOMIC DNA]</scope>
    <source>
        <strain evidence="8 12">LdCL</strain>
    </source>
</reference>
<reference evidence="9 11" key="1">
    <citation type="journal article" date="2011" name="Genome Res.">
        <title>Whole genome sequencing of multiple Leishmania donovani clinical isolates provides insights into population structure and mechanisms of drug resistance.</title>
        <authorList>
            <person name="Downing T."/>
            <person name="Imamura H."/>
            <person name="Decuypere S."/>
            <person name="Clark T.G."/>
            <person name="Coombs G.H."/>
            <person name="Cotton J.A."/>
            <person name="Hilley J.D."/>
            <person name="de Doncker S."/>
            <person name="Maes I."/>
            <person name="Mottram J.C."/>
            <person name="Quail M.A."/>
            <person name="Rijal S."/>
            <person name="Sanders M."/>
            <person name="Schonian G."/>
            <person name="Stark O."/>
            <person name="Sundar S."/>
            <person name="Vanaerschot M."/>
            <person name="Hertz-Fowler C."/>
            <person name="Dujardin J.C."/>
            <person name="Berriman M."/>
        </authorList>
    </citation>
    <scope>NUCLEOTIDE SEQUENCE [LARGE SCALE GENOMIC DNA]</scope>
    <source>
        <strain evidence="9 11">BPK282A1</strain>
    </source>
</reference>
<dbReference type="InterPro" id="IPR036286">
    <property type="entry name" value="LexA/Signal_pep-like_sf"/>
</dbReference>
<evidence type="ECO:0000256" key="5">
    <source>
        <dbReference type="ARBA" id="ARBA00023128"/>
    </source>
</evidence>
<dbReference type="EMBL" id="CP029535">
    <property type="protein sequence ID" value="AYU83365.1"/>
    <property type="molecule type" value="Genomic_DNA"/>
</dbReference>
<dbReference type="GO" id="GO:0006465">
    <property type="term" value="P:signal peptide processing"/>
    <property type="evidence" value="ECO:0007669"/>
    <property type="project" value="InterPro"/>
</dbReference>
<evidence type="ECO:0000256" key="1">
    <source>
        <dbReference type="ARBA" id="ARBA00004273"/>
    </source>
</evidence>
<dbReference type="Proteomes" id="UP000318447">
    <property type="component" value="Unassembled WGS sequence"/>
</dbReference>
<dbReference type="InterPro" id="IPR052064">
    <property type="entry name" value="Mito_IMP1_subunit"/>
</dbReference>
<evidence type="ECO:0000313" key="10">
    <source>
        <dbReference type="EMBL" id="TPP48139.1"/>
    </source>
</evidence>
<dbReference type="AlphaFoldDB" id="A0A3Q8IK39"/>
<reference evidence="10" key="5">
    <citation type="submission" date="2019-02" db="EMBL/GenBank/DDBJ databases">
        <title>FDA dAtabase for Regulatory Grade micrObial Sequences (FDA-ARGOS): Supporting development and validation of Infectious Disease Dx tests.</title>
        <authorList>
            <person name="Duncan R."/>
            <person name="Fisher C."/>
            <person name="Tallon L.J."/>
            <person name="Sadzewicz L."/>
            <person name="Sengamalay N."/>
            <person name="Ott S."/>
            <person name="Godinez A."/>
            <person name="Nagaraj S."/>
            <person name="Nadendla S."/>
            <person name="Sichtig H."/>
        </authorList>
    </citation>
    <scope>NUCLEOTIDE SEQUENCE</scope>
    <source>
        <strain evidence="10">FDAARGOS_361</strain>
    </source>
</reference>
<proteinExistence type="predicted"/>
<dbReference type="GO" id="GO:0004252">
    <property type="term" value="F:serine-type endopeptidase activity"/>
    <property type="evidence" value="ECO:0007669"/>
    <property type="project" value="InterPro"/>
</dbReference>
<dbReference type="OrthoDB" id="308440at2759"/>
<dbReference type="InterPro" id="IPR019756">
    <property type="entry name" value="Pept_S26A_signal_pept_1_Ser-AS"/>
</dbReference>
<dbReference type="EMBL" id="FR799623">
    <property type="protein sequence ID" value="CBZ38460.1"/>
    <property type="molecule type" value="Genomic_DNA"/>
</dbReference>
<evidence type="ECO:0000313" key="8">
    <source>
        <dbReference type="EMBL" id="AYU83365.1"/>
    </source>
</evidence>
<dbReference type="KEGG" id="ldo:LDBPK_360220"/>
<feature type="domain" description="Peptidase S26" evidence="7">
    <location>
        <begin position="33"/>
        <end position="206"/>
    </location>
</feature>
<evidence type="ECO:0000256" key="3">
    <source>
        <dbReference type="ARBA" id="ARBA00022792"/>
    </source>
</evidence>
<dbReference type="PANTHER" id="PTHR12383">
    <property type="entry name" value="PROTEASE FAMILY S26 MITOCHONDRIAL INNER MEMBRANE PROTEASE-RELATED"/>
    <property type="match status" value="1"/>
</dbReference>
<evidence type="ECO:0000313" key="12">
    <source>
        <dbReference type="Proteomes" id="UP000274082"/>
    </source>
</evidence>
<comment type="subcellular location">
    <subcellularLocation>
        <location evidence="1">Mitochondrion inner membrane</location>
    </subcellularLocation>
</comment>
<keyword evidence="4" id="KW-0378">Hydrolase</keyword>
<evidence type="ECO:0000313" key="11">
    <source>
        <dbReference type="Proteomes" id="UP000008980"/>
    </source>
</evidence>
<accession>E9BT81</accession>
<dbReference type="Gene3D" id="2.10.109.10">
    <property type="entry name" value="Umud Fragment, subunit A"/>
    <property type="match status" value="1"/>
</dbReference>
<sequence>MRWRQWWSALRYSKYGDVPFVLLGVLIGWNCDVSCAVKGVSMVPTLNPGEYILFVPYTMLQVRRWFNAPLVNLSDVVVVKVSDDLSVCKRVVKCTSSRAQAEEWGKEHYVEVMPAPYSPPVPQHMNGDDEDSTEVDSATNSERAYFDYVARNTVRSKDWDSCIDRIPNPSQWIWLEGDNKSESFDSRRCGPVPVECIRGLVLASIWPSPHALQRPPPPPRASQLH</sequence>
<organism evidence="8 12">
    <name type="scientific">Leishmania donovani</name>
    <dbReference type="NCBI Taxonomy" id="5661"/>
    <lineage>
        <taxon>Eukaryota</taxon>
        <taxon>Discoba</taxon>
        <taxon>Euglenozoa</taxon>
        <taxon>Kinetoplastea</taxon>
        <taxon>Metakinetoplastina</taxon>
        <taxon>Trypanosomatida</taxon>
        <taxon>Trypanosomatidae</taxon>
        <taxon>Leishmaniinae</taxon>
        <taxon>Leishmania</taxon>
    </lineage>
</organism>
<keyword evidence="12" id="KW-1185">Reference proteome</keyword>
<dbReference type="Proteomes" id="UP000008980">
    <property type="component" value="Chromosome 36"/>
</dbReference>
<keyword evidence="3" id="KW-0999">Mitochondrion inner membrane</keyword>
<dbReference type="PANTHER" id="PTHR12383:SF16">
    <property type="entry name" value="MITOCHONDRIAL INNER MEMBRANE PROTEASE SUBUNIT 1"/>
    <property type="match status" value="1"/>
</dbReference>
<keyword evidence="6" id="KW-0472">Membrane</keyword>
<dbReference type="Pfam" id="PF10502">
    <property type="entry name" value="Peptidase_S26"/>
    <property type="match status" value="1"/>
</dbReference>
<evidence type="ECO:0000256" key="6">
    <source>
        <dbReference type="ARBA" id="ARBA00023136"/>
    </source>
</evidence>
<dbReference type="SUPFAM" id="SSF51306">
    <property type="entry name" value="LexA/Signal peptidase"/>
    <property type="match status" value="1"/>
</dbReference>
<dbReference type="CDD" id="cd06530">
    <property type="entry name" value="S26_SPase_I"/>
    <property type="match status" value="1"/>
</dbReference>
<evidence type="ECO:0000259" key="7">
    <source>
        <dbReference type="Pfam" id="PF10502"/>
    </source>
</evidence>
<keyword evidence="2" id="KW-0645">Protease</keyword>
<dbReference type="VEuPathDB" id="TriTrypDB:LDHU3_36.0320"/>
<dbReference type="GeneID" id="13388024"/>
<dbReference type="InterPro" id="IPR019533">
    <property type="entry name" value="Peptidase_S26"/>
</dbReference>